<dbReference type="Pfam" id="PF12146">
    <property type="entry name" value="Hydrolase_4"/>
    <property type="match status" value="1"/>
</dbReference>
<evidence type="ECO:0000313" key="3">
    <source>
        <dbReference type="Proteomes" id="UP000078544"/>
    </source>
</evidence>
<dbReference type="GO" id="GO:0016787">
    <property type="term" value="F:hydrolase activity"/>
    <property type="evidence" value="ECO:0007669"/>
    <property type="project" value="UniProtKB-KW"/>
</dbReference>
<evidence type="ECO:0000313" key="2">
    <source>
        <dbReference type="EMBL" id="KZZ90212.1"/>
    </source>
</evidence>
<dbReference type="InterPro" id="IPR022742">
    <property type="entry name" value="Hydrolase_4"/>
</dbReference>
<dbReference type="OrthoDB" id="446723at2759"/>
<name>A0A167XKZ8_9HYPO</name>
<dbReference type="PANTHER" id="PTHR12277:SF81">
    <property type="entry name" value="PROTEIN ABHD13"/>
    <property type="match status" value="1"/>
</dbReference>
<dbReference type="InterPro" id="IPR029058">
    <property type="entry name" value="AB_hydrolase_fold"/>
</dbReference>
<reference evidence="2 3" key="1">
    <citation type="journal article" date="2016" name="Genome Biol. Evol.">
        <title>Divergent and convergent evolution of fungal pathogenicity.</title>
        <authorList>
            <person name="Shang Y."/>
            <person name="Xiao G."/>
            <person name="Zheng P."/>
            <person name="Cen K."/>
            <person name="Zhan S."/>
            <person name="Wang C."/>
        </authorList>
    </citation>
    <scope>NUCLEOTIDE SEQUENCE [LARGE SCALE GENOMIC DNA]</scope>
    <source>
        <strain evidence="2 3">RCEF 2490</strain>
    </source>
</reference>
<dbReference type="AlphaFoldDB" id="A0A167XKZ8"/>
<comment type="caution">
    <text evidence="2">The sequence shown here is derived from an EMBL/GenBank/DDBJ whole genome shotgun (WGS) entry which is preliminary data.</text>
</comment>
<dbReference type="STRING" id="1081109.A0A167XKZ8"/>
<organism evidence="2 3">
    <name type="scientific">Moelleriella libera RCEF 2490</name>
    <dbReference type="NCBI Taxonomy" id="1081109"/>
    <lineage>
        <taxon>Eukaryota</taxon>
        <taxon>Fungi</taxon>
        <taxon>Dikarya</taxon>
        <taxon>Ascomycota</taxon>
        <taxon>Pezizomycotina</taxon>
        <taxon>Sordariomycetes</taxon>
        <taxon>Hypocreomycetidae</taxon>
        <taxon>Hypocreales</taxon>
        <taxon>Clavicipitaceae</taxon>
        <taxon>Moelleriella</taxon>
    </lineage>
</organism>
<dbReference type="Gene3D" id="3.40.50.1820">
    <property type="entry name" value="alpha/beta hydrolase"/>
    <property type="match status" value="1"/>
</dbReference>
<protein>
    <submittedName>
        <fullName evidence="2">Abhydrolase domain-containing protein 12B</fullName>
    </submittedName>
</protein>
<gene>
    <name evidence="2" type="ORF">AAL_07313</name>
</gene>
<dbReference type="SUPFAM" id="SSF53474">
    <property type="entry name" value="alpha/beta-Hydrolases"/>
    <property type="match status" value="1"/>
</dbReference>
<evidence type="ECO:0000259" key="1">
    <source>
        <dbReference type="Pfam" id="PF12146"/>
    </source>
</evidence>
<dbReference type="PANTHER" id="PTHR12277">
    <property type="entry name" value="ALPHA/BETA HYDROLASE DOMAIN-CONTAINING PROTEIN"/>
    <property type="match status" value="1"/>
</dbReference>
<sequence>MSRAFMIQLVVKAAFLAVTAPLVSYLSFWSLATTPFFQRHFLYAHKFNTLFWHDVNEPERWGFAKHQVTPFFLKTPDGNQLYTWHILPLPLFSKHEARIVKGAPSESVTHDITTTESFRLLKSDPKAKLVLYFHGNAGHVAQMYRADSYHSLTDTSSFHVIAIDYRGFGHSTGVPTEAGLIQDAATLLEWAMNVAGVPSSRIVLFGHSLGTAVASGVAEEYARKGVDFAGIVLVAGFSDLSNLLTGYRISGVFPVVGPLVAWPSAVKFLQSYVVDKWHSADRLASLVRQANKKLRLELVHSMDDCDIPWTHDQVLFQAAANATTKGMTQQEFDEYKESVTEQRQGGEGFVATVRAKPNTIIRQQLVLHGGVTSPILLLGSTSRDPGCHAMPRRAVGCAVGKPGSGKFCLGARRYSGLTGCGGRDICLARVYEAGTNLAPDPAEA</sequence>
<dbReference type="Proteomes" id="UP000078544">
    <property type="component" value="Unassembled WGS sequence"/>
</dbReference>
<keyword evidence="2" id="KW-0378">Hydrolase</keyword>
<dbReference type="EMBL" id="AZGY01000022">
    <property type="protein sequence ID" value="KZZ90212.1"/>
    <property type="molecule type" value="Genomic_DNA"/>
</dbReference>
<accession>A0A167XKZ8</accession>
<keyword evidence="3" id="KW-1185">Reference proteome</keyword>
<proteinExistence type="predicted"/>
<feature type="domain" description="Serine aminopeptidase S33" evidence="1">
    <location>
        <begin position="127"/>
        <end position="244"/>
    </location>
</feature>